<organism evidence="2 3">
    <name type="scientific">Kribbella caucasensis</name>
    <dbReference type="NCBI Taxonomy" id="2512215"/>
    <lineage>
        <taxon>Bacteria</taxon>
        <taxon>Bacillati</taxon>
        <taxon>Actinomycetota</taxon>
        <taxon>Actinomycetes</taxon>
        <taxon>Propionibacteriales</taxon>
        <taxon>Kribbellaceae</taxon>
        <taxon>Kribbella</taxon>
    </lineage>
</organism>
<dbReference type="EMBL" id="SNWQ01000058">
    <property type="protein sequence ID" value="TDO27503.1"/>
    <property type="molecule type" value="Genomic_DNA"/>
</dbReference>
<evidence type="ECO:0000313" key="3">
    <source>
        <dbReference type="Proteomes" id="UP000295388"/>
    </source>
</evidence>
<comment type="caution">
    <text evidence="2">The sequence shown here is derived from an EMBL/GenBank/DDBJ whole genome shotgun (WGS) entry which is preliminary data.</text>
</comment>
<feature type="signal peptide" evidence="1">
    <location>
        <begin position="1"/>
        <end position="27"/>
    </location>
</feature>
<proteinExistence type="predicted"/>
<gene>
    <name evidence="2" type="ORF">EV643_1587</name>
</gene>
<protein>
    <recommendedName>
        <fullName evidence="4">Secreted protein</fullName>
    </recommendedName>
</protein>
<evidence type="ECO:0000256" key="1">
    <source>
        <dbReference type="SAM" id="SignalP"/>
    </source>
</evidence>
<keyword evidence="3" id="KW-1185">Reference proteome</keyword>
<dbReference type="Proteomes" id="UP000295388">
    <property type="component" value="Unassembled WGS sequence"/>
</dbReference>
<dbReference type="RefSeq" id="WP_133806076.1">
    <property type="nucleotide sequence ID" value="NZ_SNWQ01000058.1"/>
</dbReference>
<dbReference type="OrthoDB" id="5184666at2"/>
<feature type="chain" id="PRO_5020780600" description="Secreted protein" evidence="1">
    <location>
        <begin position="28"/>
        <end position="209"/>
    </location>
</feature>
<reference evidence="2 3" key="1">
    <citation type="submission" date="2019-03" db="EMBL/GenBank/DDBJ databases">
        <title>Genomic Encyclopedia of Type Strains, Phase III (KMG-III): the genomes of soil and plant-associated and newly described type strains.</title>
        <authorList>
            <person name="Whitman W."/>
        </authorList>
    </citation>
    <scope>NUCLEOTIDE SEQUENCE [LARGE SCALE GENOMIC DNA]</scope>
    <source>
        <strain evidence="2 3">VKM Ac-2527</strain>
    </source>
</reference>
<evidence type="ECO:0000313" key="2">
    <source>
        <dbReference type="EMBL" id="TDO27503.1"/>
    </source>
</evidence>
<dbReference type="AlphaFoldDB" id="A0A4R6IXM5"/>
<accession>A0A4R6IXM5</accession>
<keyword evidence="1" id="KW-0732">Signal</keyword>
<sequence>MLSKTSGRRVAAVAASLVGLFAPVALAGPASAEAERSYFFEETASAFWAVPHQCADGSTVQATLLVITTRDFEAPETEDADPTARVQYQAVCSGSSFSWVGILPATITSTEDLKSVDATGSGTVRDNRGVFHQVSFDVSYTGVGPLETEVDSNVAEGFSVNTSTRKEREAVADGLVTFDGAVLIDGANNHPTRPAPFIRTDEERTTRMP</sequence>
<name>A0A4R6IXM5_9ACTN</name>
<evidence type="ECO:0008006" key="4">
    <source>
        <dbReference type="Google" id="ProtNLM"/>
    </source>
</evidence>